<proteinExistence type="predicted"/>
<accession>A0A4U8YJY0</accession>
<dbReference type="EMBL" id="CAADHO010000002">
    <property type="protein sequence ID" value="VFQ44116.1"/>
    <property type="molecule type" value="Genomic_DNA"/>
</dbReference>
<dbReference type="AlphaFoldDB" id="A0A4U8YJY0"/>
<evidence type="ECO:0000313" key="1">
    <source>
        <dbReference type="EMBL" id="VFQ44116.1"/>
    </source>
</evidence>
<organism evidence="1 2">
    <name type="scientific">Desulfoluna butyratoxydans</name>
    <dbReference type="NCBI Taxonomy" id="231438"/>
    <lineage>
        <taxon>Bacteria</taxon>
        <taxon>Pseudomonadati</taxon>
        <taxon>Thermodesulfobacteriota</taxon>
        <taxon>Desulfobacteria</taxon>
        <taxon>Desulfobacterales</taxon>
        <taxon>Desulfolunaceae</taxon>
        <taxon>Desulfoluna</taxon>
    </lineage>
</organism>
<sequence length="36" mass="4206">MQIYDDESFVNCKAANEMIPFIFFLQEYRGNAKSNA</sequence>
<protein>
    <submittedName>
        <fullName evidence="1">Uncharacterized protein</fullName>
    </submittedName>
</protein>
<evidence type="ECO:0000313" key="2">
    <source>
        <dbReference type="Proteomes" id="UP000507962"/>
    </source>
</evidence>
<dbReference type="Proteomes" id="UP000507962">
    <property type="component" value="Unassembled WGS sequence"/>
</dbReference>
<keyword evidence="2" id="KW-1185">Reference proteome</keyword>
<name>A0A4U8YJY0_9BACT</name>
<gene>
    <name evidence="1" type="ORF">MSL71_17600</name>
</gene>
<reference evidence="1 2" key="1">
    <citation type="submission" date="2019-03" db="EMBL/GenBank/DDBJ databases">
        <authorList>
            <person name="Nijsse B."/>
        </authorList>
    </citation>
    <scope>NUCLEOTIDE SEQUENCE [LARGE SCALE GENOMIC DNA]</scope>
    <source>
        <strain evidence="1">Desulfoluna butyratoxydans MSL71</strain>
    </source>
</reference>